<gene>
    <name evidence="1" type="ORF">PIB30_039578</name>
</gene>
<comment type="caution">
    <text evidence="1">The sequence shown here is derived from an EMBL/GenBank/DDBJ whole genome shotgun (WGS) entry which is preliminary data.</text>
</comment>
<name>A0ABU6WCQ9_9FABA</name>
<keyword evidence="2" id="KW-1185">Reference proteome</keyword>
<dbReference type="EMBL" id="JASCZI010181452">
    <property type="protein sequence ID" value="MED6183637.1"/>
    <property type="molecule type" value="Genomic_DNA"/>
</dbReference>
<protein>
    <submittedName>
        <fullName evidence="1">Uncharacterized protein</fullName>
    </submittedName>
</protein>
<dbReference type="Proteomes" id="UP001341840">
    <property type="component" value="Unassembled WGS sequence"/>
</dbReference>
<organism evidence="1 2">
    <name type="scientific">Stylosanthes scabra</name>
    <dbReference type="NCBI Taxonomy" id="79078"/>
    <lineage>
        <taxon>Eukaryota</taxon>
        <taxon>Viridiplantae</taxon>
        <taxon>Streptophyta</taxon>
        <taxon>Embryophyta</taxon>
        <taxon>Tracheophyta</taxon>
        <taxon>Spermatophyta</taxon>
        <taxon>Magnoliopsida</taxon>
        <taxon>eudicotyledons</taxon>
        <taxon>Gunneridae</taxon>
        <taxon>Pentapetalae</taxon>
        <taxon>rosids</taxon>
        <taxon>fabids</taxon>
        <taxon>Fabales</taxon>
        <taxon>Fabaceae</taxon>
        <taxon>Papilionoideae</taxon>
        <taxon>50 kb inversion clade</taxon>
        <taxon>dalbergioids sensu lato</taxon>
        <taxon>Dalbergieae</taxon>
        <taxon>Pterocarpus clade</taxon>
        <taxon>Stylosanthes</taxon>
    </lineage>
</organism>
<accession>A0ABU6WCQ9</accession>
<reference evidence="1 2" key="1">
    <citation type="journal article" date="2023" name="Plants (Basel)">
        <title>Bridging the Gap: Combining Genomics and Transcriptomics Approaches to Understand Stylosanthes scabra, an Orphan Legume from the Brazilian Caatinga.</title>
        <authorList>
            <person name="Ferreira-Neto J.R.C."/>
            <person name="da Silva M.D."/>
            <person name="Binneck E."/>
            <person name="de Melo N.F."/>
            <person name="da Silva R.H."/>
            <person name="de Melo A.L.T.M."/>
            <person name="Pandolfi V."/>
            <person name="Bustamante F.O."/>
            <person name="Brasileiro-Vidal A.C."/>
            <person name="Benko-Iseppon A.M."/>
        </authorList>
    </citation>
    <scope>NUCLEOTIDE SEQUENCE [LARGE SCALE GENOMIC DNA]</scope>
    <source>
        <tissue evidence="1">Leaves</tissue>
    </source>
</reference>
<sequence>MESHTIGFIFPLLGFKPGCGYLEGHMMCHSTKPPTTSHPSLPNSHDYRTGNNSSLSRKAWLNWLCHWPCNEWTRFNPMHHSLPNSHDYRTGNNARKAWLNWLCHWPCNKWTRFNPMHLKKFFRPNQNTNSMLDETILGKFRRTYCKIMPSDLMYDINEFERKKLREKKLCTPSPKVNME</sequence>
<evidence type="ECO:0000313" key="1">
    <source>
        <dbReference type="EMBL" id="MED6183637.1"/>
    </source>
</evidence>
<evidence type="ECO:0000313" key="2">
    <source>
        <dbReference type="Proteomes" id="UP001341840"/>
    </source>
</evidence>
<proteinExistence type="predicted"/>